<dbReference type="EMBL" id="BPQM01000107">
    <property type="protein sequence ID" value="GJD80707.1"/>
    <property type="molecule type" value="Genomic_DNA"/>
</dbReference>
<dbReference type="InterPro" id="IPR003746">
    <property type="entry name" value="DUF167"/>
</dbReference>
<dbReference type="InterPro" id="IPR036591">
    <property type="entry name" value="YggU-like_sf"/>
</dbReference>
<dbReference type="GO" id="GO:0005737">
    <property type="term" value="C:cytoplasm"/>
    <property type="evidence" value="ECO:0007669"/>
    <property type="project" value="TreeGrafter"/>
</dbReference>
<proteinExistence type="inferred from homology"/>
<dbReference type="RefSeq" id="WP_238304854.1">
    <property type="nucleotide sequence ID" value="NZ_BPQM01000107.1"/>
</dbReference>
<comment type="caution">
    <text evidence="3">The sequence shown here is derived from an EMBL/GenBank/DDBJ whole genome shotgun (WGS) entry which is preliminary data.</text>
</comment>
<keyword evidence="4" id="KW-1185">Reference proteome</keyword>
<dbReference type="PANTHER" id="PTHR13420">
    <property type="entry name" value="UPF0235 PROTEIN C15ORF40"/>
    <property type="match status" value="1"/>
</dbReference>
<dbReference type="SUPFAM" id="SSF69786">
    <property type="entry name" value="YggU-like"/>
    <property type="match status" value="1"/>
</dbReference>
<sequence length="113" mass="11503">MRRSSVGVALPYAADARGLRLAVRVTPRGGREAIGGIVHDAEGRPSLAVRLAAPPVEGAANAALVRFLAGALGLRRADVTILSGSTGRQKMLHLAGDADALARTLDVLLSASG</sequence>
<organism evidence="3 4">
    <name type="scientific">Methylobacterium gregans</name>
    <dbReference type="NCBI Taxonomy" id="374424"/>
    <lineage>
        <taxon>Bacteria</taxon>
        <taxon>Pseudomonadati</taxon>
        <taxon>Pseudomonadota</taxon>
        <taxon>Alphaproteobacteria</taxon>
        <taxon>Hyphomicrobiales</taxon>
        <taxon>Methylobacteriaceae</taxon>
        <taxon>Methylobacterium</taxon>
    </lineage>
</organism>
<dbReference type="Pfam" id="PF02594">
    <property type="entry name" value="DUF167"/>
    <property type="match status" value="1"/>
</dbReference>
<evidence type="ECO:0000256" key="2">
    <source>
        <dbReference type="HAMAP-Rule" id="MF_00634"/>
    </source>
</evidence>
<reference evidence="3" key="1">
    <citation type="journal article" date="2016" name="Front. Microbiol.">
        <title>Genome Sequence of the Piezophilic, Mesophilic Sulfate-Reducing Bacterium Desulfovibrio indicus J2T.</title>
        <authorList>
            <person name="Cao J."/>
            <person name="Maignien L."/>
            <person name="Shao Z."/>
            <person name="Alain K."/>
            <person name="Jebbar M."/>
        </authorList>
    </citation>
    <scope>NUCLEOTIDE SEQUENCE</scope>
    <source>
        <strain evidence="3">NBRC 103626</strain>
    </source>
</reference>
<evidence type="ECO:0000313" key="3">
    <source>
        <dbReference type="EMBL" id="GJD80707.1"/>
    </source>
</evidence>
<dbReference type="SMART" id="SM01152">
    <property type="entry name" value="DUF167"/>
    <property type="match status" value="1"/>
</dbReference>
<evidence type="ECO:0000256" key="1">
    <source>
        <dbReference type="ARBA" id="ARBA00010364"/>
    </source>
</evidence>
<evidence type="ECO:0000313" key="4">
    <source>
        <dbReference type="Proteomes" id="UP001055108"/>
    </source>
</evidence>
<dbReference type="PANTHER" id="PTHR13420:SF7">
    <property type="entry name" value="UPF0235 PROTEIN C15ORF40"/>
    <property type="match status" value="1"/>
</dbReference>
<dbReference type="Proteomes" id="UP001055108">
    <property type="component" value="Unassembled WGS sequence"/>
</dbReference>
<dbReference type="HAMAP" id="MF_00634">
    <property type="entry name" value="UPF0235"/>
    <property type="match status" value="1"/>
</dbReference>
<accession>A0AA37HTX4</accession>
<dbReference type="NCBIfam" id="TIGR00251">
    <property type="entry name" value="DUF167 family protein"/>
    <property type="match status" value="1"/>
</dbReference>
<reference evidence="3" key="2">
    <citation type="submission" date="2021-08" db="EMBL/GenBank/DDBJ databases">
        <authorList>
            <person name="Tani A."/>
            <person name="Ola A."/>
            <person name="Ogura Y."/>
            <person name="Katsura K."/>
            <person name="Hayashi T."/>
        </authorList>
    </citation>
    <scope>NUCLEOTIDE SEQUENCE</scope>
    <source>
        <strain evidence="3">NBRC 103626</strain>
    </source>
</reference>
<dbReference type="Gene3D" id="3.30.1200.10">
    <property type="entry name" value="YggU-like"/>
    <property type="match status" value="1"/>
</dbReference>
<protein>
    <recommendedName>
        <fullName evidence="2">UPF0235 protein NBEOAGPD_3949</fullName>
    </recommendedName>
</protein>
<gene>
    <name evidence="3" type="ORF">NBEOAGPD_3949</name>
</gene>
<comment type="similarity">
    <text evidence="1 2">Belongs to the UPF0235 family.</text>
</comment>
<name>A0AA37HTX4_9HYPH</name>
<dbReference type="AlphaFoldDB" id="A0AA37HTX4"/>